<name>A0A2A2HU26_9EURY</name>
<evidence type="ECO:0000313" key="2">
    <source>
        <dbReference type="Proteomes" id="UP000218164"/>
    </source>
</evidence>
<dbReference type="RefSeq" id="WP_095644181.1">
    <property type="nucleotide sequence ID" value="NZ_LMVP01000146.1"/>
</dbReference>
<organism evidence="1 2">
    <name type="scientific">Methanosarcina spelaei</name>
    <dbReference type="NCBI Taxonomy" id="1036679"/>
    <lineage>
        <taxon>Archaea</taxon>
        <taxon>Methanobacteriati</taxon>
        <taxon>Methanobacteriota</taxon>
        <taxon>Stenosarchaea group</taxon>
        <taxon>Methanomicrobia</taxon>
        <taxon>Methanosarcinales</taxon>
        <taxon>Methanosarcinaceae</taxon>
        <taxon>Methanosarcina</taxon>
    </lineage>
</organism>
<keyword evidence="2" id="KW-1185">Reference proteome</keyword>
<sequence length="61" mass="7092">MVHDSTKITDFFNFQFEKEAFEKSQFSALRRAGGFGNFRCFLQLYSPQAWFMASLPSGTNR</sequence>
<dbReference type="Proteomes" id="UP000218164">
    <property type="component" value="Unassembled WGS sequence"/>
</dbReference>
<dbReference type="AlphaFoldDB" id="A0A2A2HU26"/>
<reference evidence="1 2" key="1">
    <citation type="journal article" date="2017" name="BMC Genomics">
        <title>Genomic analysis of methanogenic archaea reveals a shift towards energy conservation.</title>
        <authorList>
            <person name="Gilmore S.P."/>
            <person name="Henske J.K."/>
            <person name="Sexton J.A."/>
            <person name="Solomon K.V."/>
            <person name="Seppala S."/>
            <person name="Yoo J.I."/>
            <person name="Huyett L.M."/>
            <person name="Pressman A."/>
            <person name="Cogan J.Z."/>
            <person name="Kivenson V."/>
            <person name="Peng X."/>
            <person name="Tan Y."/>
            <person name="Valentine D.L."/>
            <person name="O'Malley M.A."/>
        </authorList>
    </citation>
    <scope>NUCLEOTIDE SEQUENCE [LARGE SCALE GENOMIC DNA]</scope>
    <source>
        <strain evidence="1 2">MC-15</strain>
    </source>
</reference>
<accession>A0A2A2HU26</accession>
<gene>
    <name evidence="1" type="ORF">ASJ81_04485</name>
</gene>
<dbReference type="EMBL" id="LMVP01000146">
    <property type="protein sequence ID" value="PAV12989.1"/>
    <property type="molecule type" value="Genomic_DNA"/>
</dbReference>
<comment type="caution">
    <text evidence="1">The sequence shown here is derived from an EMBL/GenBank/DDBJ whole genome shotgun (WGS) entry which is preliminary data.</text>
</comment>
<evidence type="ECO:0000313" key="1">
    <source>
        <dbReference type="EMBL" id="PAV12989.1"/>
    </source>
</evidence>
<proteinExistence type="predicted"/>
<protein>
    <submittedName>
        <fullName evidence="1">Uncharacterized protein</fullName>
    </submittedName>
</protein>